<reference evidence="1" key="1">
    <citation type="journal article" date="2015" name="Nature">
        <title>Complex archaea that bridge the gap between prokaryotes and eukaryotes.</title>
        <authorList>
            <person name="Spang A."/>
            <person name="Saw J.H."/>
            <person name="Jorgensen S.L."/>
            <person name="Zaremba-Niedzwiedzka K."/>
            <person name="Martijn J."/>
            <person name="Lind A.E."/>
            <person name="van Eijk R."/>
            <person name="Schleper C."/>
            <person name="Guy L."/>
            <person name="Ettema T.J."/>
        </authorList>
    </citation>
    <scope>NUCLEOTIDE SEQUENCE</scope>
</reference>
<dbReference type="EMBL" id="LAZR01000747">
    <property type="protein sequence ID" value="KKN58815.1"/>
    <property type="molecule type" value="Genomic_DNA"/>
</dbReference>
<accession>A0A0F9RQT6</accession>
<name>A0A0F9RQT6_9ZZZZ</name>
<comment type="caution">
    <text evidence="1">The sequence shown here is derived from an EMBL/GenBank/DDBJ whole genome shotgun (WGS) entry which is preliminary data.</text>
</comment>
<proteinExistence type="predicted"/>
<protein>
    <submittedName>
        <fullName evidence="1">Uncharacterized protein</fullName>
    </submittedName>
</protein>
<evidence type="ECO:0000313" key="1">
    <source>
        <dbReference type="EMBL" id="KKN58815.1"/>
    </source>
</evidence>
<dbReference type="AlphaFoldDB" id="A0A0F9RQT6"/>
<dbReference type="PROSITE" id="PS51257">
    <property type="entry name" value="PROKAR_LIPOPROTEIN"/>
    <property type="match status" value="1"/>
</dbReference>
<gene>
    <name evidence="1" type="ORF">LCGC14_0548210</name>
</gene>
<sequence>MKTFNQYLERKIGWIAIILISILLTGCSKPIELKCQNKTINNTIYEITYNTTIKEVPGNCSNETIFISSSNNSCDISLINQINRLESIINKWAMTDINITINETNSTNSTLNESE</sequence>
<organism evidence="1">
    <name type="scientific">marine sediment metagenome</name>
    <dbReference type="NCBI Taxonomy" id="412755"/>
    <lineage>
        <taxon>unclassified sequences</taxon>
        <taxon>metagenomes</taxon>
        <taxon>ecological metagenomes</taxon>
    </lineage>
</organism>